<keyword evidence="1" id="KW-1133">Transmembrane helix</keyword>
<evidence type="ECO:0000256" key="1">
    <source>
        <dbReference type="SAM" id="Phobius"/>
    </source>
</evidence>
<name>A0ABT6JEB8_9GAMM</name>
<sequence>MTVFYLWLNAVAYLVLAAWCALRWRSTSAAIGYVQLDGGGRSEYLSIYGGLQLALAIVFALFALRPEQHRTGLLVALVLYASVVPFRWIGIAAFGPVGRPTLVLGAVELAMLVWALALWFGDR</sequence>
<reference evidence="2 3" key="1">
    <citation type="submission" date="2023-04" db="EMBL/GenBank/DDBJ databases">
        <title>Luteimonas sp. M1R5S18.</title>
        <authorList>
            <person name="Sun J.-Q."/>
        </authorList>
    </citation>
    <scope>NUCLEOTIDE SEQUENCE [LARGE SCALE GENOMIC DNA]</scope>
    <source>
        <strain evidence="2 3">M1R5S18</strain>
    </source>
</reference>
<feature type="transmembrane region" description="Helical" evidence="1">
    <location>
        <begin position="101"/>
        <end position="120"/>
    </location>
</feature>
<organism evidence="2 3">
    <name type="scientific">Luteimonas rhizosphaericola</name>
    <dbReference type="NCBI Taxonomy" id="3042024"/>
    <lineage>
        <taxon>Bacteria</taxon>
        <taxon>Pseudomonadati</taxon>
        <taxon>Pseudomonadota</taxon>
        <taxon>Gammaproteobacteria</taxon>
        <taxon>Lysobacterales</taxon>
        <taxon>Lysobacteraceae</taxon>
        <taxon>Luteimonas</taxon>
    </lineage>
</organism>
<keyword evidence="1" id="KW-0472">Membrane</keyword>
<accession>A0ABT6JEB8</accession>
<protein>
    <submittedName>
        <fullName evidence="2">DUF4345 domain-containing protein</fullName>
    </submittedName>
</protein>
<keyword evidence="3" id="KW-1185">Reference proteome</keyword>
<evidence type="ECO:0000313" key="3">
    <source>
        <dbReference type="Proteomes" id="UP001156831"/>
    </source>
</evidence>
<feature type="transmembrane region" description="Helical" evidence="1">
    <location>
        <begin position="71"/>
        <end position="95"/>
    </location>
</feature>
<dbReference type="Proteomes" id="UP001156831">
    <property type="component" value="Unassembled WGS sequence"/>
</dbReference>
<comment type="caution">
    <text evidence="2">The sequence shown here is derived from an EMBL/GenBank/DDBJ whole genome shotgun (WGS) entry which is preliminary data.</text>
</comment>
<gene>
    <name evidence="2" type="ORF">QFW80_00630</name>
</gene>
<feature type="transmembrane region" description="Helical" evidence="1">
    <location>
        <begin position="45"/>
        <end position="64"/>
    </location>
</feature>
<proteinExistence type="predicted"/>
<evidence type="ECO:0000313" key="2">
    <source>
        <dbReference type="EMBL" id="MDH5829030.1"/>
    </source>
</evidence>
<dbReference type="EMBL" id="JARXRN010000011">
    <property type="protein sequence ID" value="MDH5829030.1"/>
    <property type="molecule type" value="Genomic_DNA"/>
</dbReference>
<keyword evidence="1" id="KW-0812">Transmembrane</keyword>
<dbReference type="RefSeq" id="WP_280598970.1">
    <property type="nucleotide sequence ID" value="NZ_JARXRN010000011.1"/>
</dbReference>